<feature type="domain" description="PAC" evidence="11">
    <location>
        <begin position="438"/>
        <end position="490"/>
    </location>
</feature>
<dbReference type="PROSITE" id="PS50112">
    <property type="entry name" value="PAS"/>
    <property type="match status" value="2"/>
</dbReference>
<dbReference type="NCBIfam" id="TIGR00229">
    <property type="entry name" value="sensory_box"/>
    <property type="match status" value="2"/>
</dbReference>
<dbReference type="PROSITE" id="PS50113">
    <property type="entry name" value="PAC"/>
    <property type="match status" value="3"/>
</dbReference>
<keyword evidence="6" id="KW-0067">ATP-binding</keyword>
<dbReference type="InterPro" id="IPR052155">
    <property type="entry name" value="Biofilm_reg_signaling"/>
</dbReference>
<gene>
    <name evidence="13" type="ORF">SAMN02745857_04031</name>
</gene>
<dbReference type="InterPro" id="IPR048760">
    <property type="entry name" value="VP0354-like_sensor_dom"/>
</dbReference>
<dbReference type="Pfam" id="PF21623">
    <property type="entry name" value="HK_sensor_dom_bact"/>
    <property type="match status" value="1"/>
</dbReference>
<dbReference type="Pfam" id="PF00989">
    <property type="entry name" value="PAS"/>
    <property type="match status" value="2"/>
</dbReference>
<evidence type="ECO:0000256" key="2">
    <source>
        <dbReference type="ARBA" id="ARBA00022553"/>
    </source>
</evidence>
<feature type="domain" description="GGDEF" evidence="12">
    <location>
        <begin position="1077"/>
        <end position="1214"/>
    </location>
</feature>
<evidence type="ECO:0000256" key="9">
    <source>
        <dbReference type="SAM" id="Phobius"/>
    </source>
</evidence>
<dbReference type="SMART" id="SM00086">
    <property type="entry name" value="PAC"/>
    <property type="match status" value="3"/>
</dbReference>
<feature type="coiled-coil region" evidence="8">
    <location>
        <begin position="873"/>
        <end position="900"/>
    </location>
</feature>
<dbReference type="Gene3D" id="3.30.70.270">
    <property type="match status" value="1"/>
</dbReference>
<dbReference type="GO" id="GO:0000160">
    <property type="term" value="P:phosphorelay signal transduction system"/>
    <property type="evidence" value="ECO:0007669"/>
    <property type="project" value="UniProtKB-KW"/>
</dbReference>
<dbReference type="NCBIfam" id="TIGR00254">
    <property type="entry name" value="GGDEF"/>
    <property type="match status" value="1"/>
</dbReference>
<feature type="transmembrane region" description="Helical" evidence="9">
    <location>
        <begin position="330"/>
        <end position="353"/>
    </location>
</feature>
<dbReference type="InterPro" id="IPR000700">
    <property type="entry name" value="PAS-assoc_C"/>
</dbReference>
<comment type="subcellular location">
    <subcellularLocation>
        <location evidence="1">Membrane</location>
    </subcellularLocation>
</comment>
<dbReference type="SUPFAM" id="SSF103190">
    <property type="entry name" value="Sensory domain-like"/>
    <property type="match status" value="2"/>
</dbReference>
<proteinExistence type="predicted"/>
<evidence type="ECO:0000256" key="4">
    <source>
        <dbReference type="ARBA" id="ARBA00022741"/>
    </source>
</evidence>
<evidence type="ECO:0000313" key="14">
    <source>
        <dbReference type="Proteomes" id="UP000192761"/>
    </source>
</evidence>
<dbReference type="SMART" id="SM00267">
    <property type="entry name" value="GGDEF"/>
    <property type="match status" value="1"/>
</dbReference>
<dbReference type="PANTHER" id="PTHR44757:SF2">
    <property type="entry name" value="BIOFILM ARCHITECTURE MAINTENANCE PROTEIN MBAA"/>
    <property type="match status" value="1"/>
</dbReference>
<keyword evidence="8" id="KW-0175">Coiled coil</keyword>
<dbReference type="SUPFAM" id="SSF55073">
    <property type="entry name" value="Nucleotide cyclase"/>
    <property type="match status" value="1"/>
</dbReference>
<evidence type="ECO:0000259" key="10">
    <source>
        <dbReference type="PROSITE" id="PS50112"/>
    </source>
</evidence>
<dbReference type="InterPro" id="IPR035965">
    <property type="entry name" value="PAS-like_dom_sf"/>
</dbReference>
<feature type="domain" description="PAC" evidence="11">
    <location>
        <begin position="837"/>
        <end position="889"/>
    </location>
</feature>
<keyword evidence="3" id="KW-0808">Transferase</keyword>
<feature type="domain" description="PAS" evidence="10">
    <location>
        <begin position="890"/>
        <end position="961"/>
    </location>
</feature>
<dbReference type="Pfam" id="PF08447">
    <property type="entry name" value="PAS_3"/>
    <property type="match status" value="1"/>
</dbReference>
<feature type="domain" description="PAC" evidence="11">
    <location>
        <begin position="965"/>
        <end position="1017"/>
    </location>
</feature>
<dbReference type="CDD" id="cd00130">
    <property type="entry name" value="PAS"/>
    <property type="match status" value="4"/>
</dbReference>
<keyword evidence="9" id="KW-0472">Membrane</keyword>
<evidence type="ECO:0000259" key="12">
    <source>
        <dbReference type="PROSITE" id="PS50887"/>
    </source>
</evidence>
<dbReference type="InterPro" id="IPR043128">
    <property type="entry name" value="Rev_trsase/Diguanyl_cyclase"/>
</dbReference>
<dbReference type="STRING" id="1121001.SAMN02745857_04031"/>
<dbReference type="OrthoDB" id="9813903at2"/>
<feature type="coiled-coil region" evidence="8">
    <location>
        <begin position="1008"/>
        <end position="1049"/>
    </location>
</feature>
<organism evidence="13 14">
    <name type="scientific">Andreprevotia lacus DSM 23236</name>
    <dbReference type="NCBI Taxonomy" id="1121001"/>
    <lineage>
        <taxon>Bacteria</taxon>
        <taxon>Pseudomonadati</taxon>
        <taxon>Pseudomonadota</taxon>
        <taxon>Betaproteobacteria</taxon>
        <taxon>Neisseriales</taxon>
        <taxon>Chitinibacteraceae</taxon>
        <taxon>Andreprevotia</taxon>
    </lineage>
</organism>
<accession>A0A1W1Y0M8</accession>
<dbReference type="InterPro" id="IPR029787">
    <property type="entry name" value="Nucleotide_cyclase"/>
</dbReference>
<dbReference type="FunFam" id="3.30.70.270:FF:000001">
    <property type="entry name" value="Diguanylate cyclase domain protein"/>
    <property type="match status" value="1"/>
</dbReference>
<dbReference type="PANTHER" id="PTHR44757">
    <property type="entry name" value="DIGUANYLATE CYCLASE DGCP"/>
    <property type="match status" value="1"/>
</dbReference>
<dbReference type="InterPro" id="IPR001610">
    <property type="entry name" value="PAC"/>
</dbReference>
<keyword evidence="2" id="KW-0597">Phosphoprotein</keyword>
<dbReference type="Gene3D" id="3.30.450.20">
    <property type="entry name" value="PAS domain"/>
    <property type="match status" value="7"/>
</dbReference>
<dbReference type="InterPro" id="IPR029151">
    <property type="entry name" value="Sensor-like_sf"/>
</dbReference>
<reference evidence="13 14" key="1">
    <citation type="submission" date="2017-04" db="EMBL/GenBank/DDBJ databases">
        <authorList>
            <person name="Afonso C.L."/>
            <person name="Miller P.J."/>
            <person name="Scott M.A."/>
            <person name="Spackman E."/>
            <person name="Goraichik I."/>
            <person name="Dimitrov K.M."/>
            <person name="Suarez D.L."/>
            <person name="Swayne D.E."/>
        </authorList>
    </citation>
    <scope>NUCLEOTIDE SEQUENCE [LARGE SCALE GENOMIC DNA]</scope>
    <source>
        <strain evidence="13 14">DSM 23236</strain>
    </source>
</reference>
<dbReference type="SUPFAM" id="SSF55785">
    <property type="entry name" value="PYP-like sensor domain (PAS domain)"/>
    <property type="match status" value="5"/>
</dbReference>
<dbReference type="GO" id="GO:0005524">
    <property type="term" value="F:ATP binding"/>
    <property type="evidence" value="ECO:0007669"/>
    <property type="project" value="UniProtKB-KW"/>
</dbReference>
<evidence type="ECO:0000256" key="3">
    <source>
        <dbReference type="ARBA" id="ARBA00022679"/>
    </source>
</evidence>
<feature type="domain" description="PAS" evidence="10">
    <location>
        <begin position="366"/>
        <end position="421"/>
    </location>
</feature>
<dbReference type="GO" id="GO:0016020">
    <property type="term" value="C:membrane"/>
    <property type="evidence" value="ECO:0007669"/>
    <property type="project" value="UniProtKB-SubCell"/>
</dbReference>
<sequence>MPASPSSFSRTWLLWFAGLAVPLLLAMVGLLWLARGYELDDLLAREIDLQRQWQDTAEQDTQRIVNKMLVDALYLQREENVAPALDGDEDARQHLQRHMTDFVAVQQVYLRARLFDTHGRERVRVDLRGGVAQPVPDDKLQDKVARPYVLQANTLEDGQLSLSGIELSVENGKLVRPPEPVMRSAAPVFAADGRRLGSVVLSYRAQRLLDWLGSGKLQNGIDHWALAQDGSWMLGGELADRWYSMLQEKGGAALPQRNPQLWAEMQHHVSGVWHGGDGVYVYRVLRPFAVPRNGGPWKEVLAEQGNANWYLVARIAPAVIETQLQRVDQLIWSVGLLGALAVLALSGAIATIVSVRARRVQRQIDAERRVLELLQNAPVGAYVSDLKGRNLYVNPYWSNLTGLSPAEALGDGWRRMLAPDDPLAGDEAWARLMGTGKYNVVLRFVRADGTPRWGRLQAEFEAGRSAWYDRYVGVMLDVTEQVEAERALRESLAEVRGLHDELDSILGSTADPILTVDRAMCITHFNRAYANATREMFGREPQPGMPLADWLALVPEMRDDALPRWQRVLKGEYLSQRAVMGRGRIYDLSYSPRHDGRHNLIGGVLIMHDVTEINRTQAALQRREMLSLSALNSSPDVILLLESFRESDGEVRDFVVVDCNLAGAEWLNKPLEHIVNARLSGLLPREQQHDEIGRYTGVFRHGGTAEDEFETGDGRWWLRQVRRWHDGVVVRISDITSRQHDQQALAQSLSWQNAVLDAAPFPVIATDSAGWITLMNATAERLLDYPPLESLSAPPPFEVLLDPREVEQGAQRRASERRVPVPADFSVFRVMAEHGPAREEWVLTGRDGVQRPVMLAVTAVKSPNGSTGGYLFIARDLAELKRIERRLVESEQRNSRIVDNIREGLVIFDDDGCILQVNPAACAMFGYREEAMTGMPLRGLVLPEEAERMQRVRLRQLAGERAYELQSPFELTGCHVDGRHFPMEVTISELTLEGQRCFVAIVRDISERKEYEARLHQTIDELELSQKAARQANDKLLAANLELQRLAQLDGLTGVPNRRFFDQQYRQEWLRGMRESQPLSVVMIDVDHFKAYNDNYGHQAGDDCLKQIAAGLSGLLLRPGDLLARYGGEEFVAVLPNTDREGARQVAERMCEQVAAMNIPHSYSSASSVVTISCGVATRVPEEEMPPDALIQLADMALYAAKRGGRNRTVAEDGSGPAELIGMR</sequence>
<keyword evidence="14" id="KW-1185">Reference proteome</keyword>
<evidence type="ECO:0000256" key="7">
    <source>
        <dbReference type="ARBA" id="ARBA00023012"/>
    </source>
</evidence>
<evidence type="ECO:0000256" key="6">
    <source>
        <dbReference type="ARBA" id="ARBA00022840"/>
    </source>
</evidence>
<dbReference type="CDD" id="cd01949">
    <property type="entry name" value="GGDEF"/>
    <property type="match status" value="1"/>
</dbReference>
<evidence type="ECO:0000256" key="5">
    <source>
        <dbReference type="ARBA" id="ARBA00022777"/>
    </source>
</evidence>
<dbReference type="Pfam" id="PF00990">
    <property type="entry name" value="GGDEF"/>
    <property type="match status" value="1"/>
</dbReference>
<evidence type="ECO:0000259" key="11">
    <source>
        <dbReference type="PROSITE" id="PS50113"/>
    </source>
</evidence>
<dbReference type="InterPro" id="IPR013656">
    <property type="entry name" value="PAS_4"/>
</dbReference>
<evidence type="ECO:0000256" key="8">
    <source>
        <dbReference type="SAM" id="Coils"/>
    </source>
</evidence>
<keyword evidence="9" id="KW-0812">Transmembrane</keyword>
<keyword evidence="5" id="KW-0418">Kinase</keyword>
<dbReference type="InterPro" id="IPR000160">
    <property type="entry name" value="GGDEF_dom"/>
</dbReference>
<dbReference type="PROSITE" id="PS50887">
    <property type="entry name" value="GGDEF"/>
    <property type="match status" value="1"/>
</dbReference>
<dbReference type="AlphaFoldDB" id="A0A1W1Y0M8"/>
<evidence type="ECO:0000313" key="13">
    <source>
        <dbReference type="EMBL" id="SMC29697.1"/>
    </source>
</evidence>
<keyword evidence="7" id="KW-0902">Two-component regulatory system</keyword>
<dbReference type="GO" id="GO:0016301">
    <property type="term" value="F:kinase activity"/>
    <property type="evidence" value="ECO:0007669"/>
    <property type="project" value="UniProtKB-KW"/>
</dbReference>
<dbReference type="InterPro" id="IPR000014">
    <property type="entry name" value="PAS"/>
</dbReference>
<dbReference type="Pfam" id="PF08448">
    <property type="entry name" value="PAS_4"/>
    <property type="match status" value="2"/>
</dbReference>
<dbReference type="InterPro" id="IPR013767">
    <property type="entry name" value="PAS_fold"/>
</dbReference>
<dbReference type="InterPro" id="IPR013655">
    <property type="entry name" value="PAS_fold_3"/>
</dbReference>
<dbReference type="GO" id="GO:0006355">
    <property type="term" value="P:regulation of DNA-templated transcription"/>
    <property type="evidence" value="ECO:0007669"/>
    <property type="project" value="InterPro"/>
</dbReference>
<dbReference type="RefSeq" id="WP_084092948.1">
    <property type="nucleotide sequence ID" value="NZ_FWXD01000040.1"/>
</dbReference>
<protein>
    <submittedName>
        <fullName evidence="13">PAS domain S-box-containing protein/diguanylate cyclase (GGDEF) domain-containing protein</fullName>
    </submittedName>
</protein>
<dbReference type="EMBL" id="FWXD01000040">
    <property type="protein sequence ID" value="SMC29697.1"/>
    <property type="molecule type" value="Genomic_DNA"/>
</dbReference>
<feature type="transmembrane region" description="Helical" evidence="9">
    <location>
        <begin position="12"/>
        <end position="33"/>
    </location>
</feature>
<dbReference type="Proteomes" id="UP000192761">
    <property type="component" value="Unassembled WGS sequence"/>
</dbReference>
<dbReference type="SMART" id="SM00091">
    <property type="entry name" value="PAS"/>
    <property type="match status" value="4"/>
</dbReference>
<name>A0A1W1Y0M8_9NEIS</name>
<keyword evidence="9" id="KW-1133">Transmembrane helix</keyword>
<evidence type="ECO:0000256" key="1">
    <source>
        <dbReference type="ARBA" id="ARBA00004370"/>
    </source>
</evidence>
<keyword evidence="4" id="KW-0547">Nucleotide-binding</keyword>